<dbReference type="Proteomes" id="UP001272137">
    <property type="component" value="Unassembled WGS sequence"/>
</dbReference>
<organism evidence="2 3">
    <name type="scientific">Burkholderia thailandensis</name>
    <dbReference type="NCBI Taxonomy" id="57975"/>
    <lineage>
        <taxon>Bacteria</taxon>
        <taxon>Pseudomonadati</taxon>
        <taxon>Pseudomonadota</taxon>
        <taxon>Betaproteobacteria</taxon>
        <taxon>Burkholderiales</taxon>
        <taxon>Burkholderiaceae</taxon>
        <taxon>Burkholderia</taxon>
        <taxon>pseudomallei group</taxon>
    </lineage>
</organism>
<dbReference type="EMBL" id="QXCT01000002">
    <property type="protein sequence ID" value="MDW9255932.1"/>
    <property type="molecule type" value="Genomic_DNA"/>
</dbReference>
<reference evidence="2" key="1">
    <citation type="submission" date="2018-08" db="EMBL/GenBank/DDBJ databases">
        <title>Identification of Burkholderia cepacia strains that express a Burkholderia pseudomallei-like capsular polysaccharide.</title>
        <authorList>
            <person name="Burtnick M.N."/>
            <person name="Vongsouvath M."/>
            <person name="Newton P."/>
            <person name="Wuthiekanun V."/>
            <person name="Limmathurotsakul D."/>
            <person name="Brett P.J."/>
            <person name="Chantratita N."/>
            <person name="Dance D.A."/>
        </authorList>
    </citation>
    <scope>NUCLEOTIDE SEQUENCE</scope>
    <source>
        <strain evidence="2">SBXCC001</strain>
    </source>
</reference>
<sequence>MRSGCAEENAPAMPARRTRGAPRFGAMRRDGRIARAQPTACAGK</sequence>
<name>A0AAW9D317_BURTH</name>
<evidence type="ECO:0000313" key="3">
    <source>
        <dbReference type="Proteomes" id="UP001272137"/>
    </source>
</evidence>
<dbReference type="AlphaFoldDB" id="A0AAW9D317"/>
<feature type="region of interest" description="Disordered" evidence="1">
    <location>
        <begin position="1"/>
        <end position="44"/>
    </location>
</feature>
<proteinExistence type="predicted"/>
<comment type="caution">
    <text evidence="2">The sequence shown here is derived from an EMBL/GenBank/DDBJ whole genome shotgun (WGS) entry which is preliminary data.</text>
</comment>
<gene>
    <name evidence="2" type="ORF">C7S16_0342</name>
</gene>
<evidence type="ECO:0000313" key="2">
    <source>
        <dbReference type="EMBL" id="MDW9255932.1"/>
    </source>
</evidence>
<evidence type="ECO:0000256" key="1">
    <source>
        <dbReference type="SAM" id="MobiDB-lite"/>
    </source>
</evidence>
<protein>
    <submittedName>
        <fullName evidence="2">Uncharacterized protein</fullName>
    </submittedName>
</protein>
<accession>A0AAW9D317</accession>